<evidence type="ECO:0000256" key="3">
    <source>
        <dbReference type="ARBA" id="ARBA00023163"/>
    </source>
</evidence>
<sequence>MNVLYKQNMLLVVRALYFCMERNWAELEREFNLTPAQQHILFLLSSNQYELTPTEISELGCWHISTVTRLLKPLKVNGYVKVVTDKVQRRFKKVTITDKGKTVLIELMDAFKEMEHMPFDMNQISENELDQFIQYGQKLLGSHKGNEFLQKLFNARVENFDYSGT</sequence>
<accession>A0A223KNL7</accession>
<dbReference type="SMART" id="SM00347">
    <property type="entry name" value="HTH_MARR"/>
    <property type="match status" value="1"/>
</dbReference>
<evidence type="ECO:0000256" key="2">
    <source>
        <dbReference type="ARBA" id="ARBA00023125"/>
    </source>
</evidence>
<dbReference type="AlphaFoldDB" id="A0A223KNL7"/>
<dbReference type="PANTHER" id="PTHR42756:SF1">
    <property type="entry name" value="TRANSCRIPTIONAL REPRESSOR OF EMRAB OPERON"/>
    <property type="match status" value="1"/>
</dbReference>
<dbReference type="GO" id="GO:0003677">
    <property type="term" value="F:DNA binding"/>
    <property type="evidence" value="ECO:0007669"/>
    <property type="project" value="UniProtKB-KW"/>
</dbReference>
<name>A0A223KNL7_9BACI</name>
<dbReference type="Proteomes" id="UP000215224">
    <property type="component" value="Chromosome"/>
</dbReference>
<dbReference type="PROSITE" id="PS50995">
    <property type="entry name" value="HTH_MARR_2"/>
    <property type="match status" value="1"/>
</dbReference>
<evidence type="ECO:0000259" key="4">
    <source>
        <dbReference type="PROSITE" id="PS50995"/>
    </source>
</evidence>
<dbReference type="InterPro" id="IPR000835">
    <property type="entry name" value="HTH_MarR-typ"/>
</dbReference>
<keyword evidence="2" id="KW-0238">DNA-binding</keyword>
<keyword evidence="6" id="KW-1185">Reference proteome</keyword>
<keyword evidence="3" id="KW-0804">Transcription</keyword>
<dbReference type="KEGG" id="bcoh:BC6307_07285"/>
<dbReference type="GO" id="GO:0003700">
    <property type="term" value="F:DNA-binding transcription factor activity"/>
    <property type="evidence" value="ECO:0007669"/>
    <property type="project" value="InterPro"/>
</dbReference>
<organism evidence="5 6">
    <name type="scientific">Sutcliffiella cohnii</name>
    <dbReference type="NCBI Taxonomy" id="33932"/>
    <lineage>
        <taxon>Bacteria</taxon>
        <taxon>Bacillati</taxon>
        <taxon>Bacillota</taxon>
        <taxon>Bacilli</taxon>
        <taxon>Bacillales</taxon>
        <taxon>Bacillaceae</taxon>
        <taxon>Sutcliffiella</taxon>
    </lineage>
</organism>
<dbReference type="Pfam" id="PF01047">
    <property type="entry name" value="MarR"/>
    <property type="match status" value="1"/>
</dbReference>
<evidence type="ECO:0000313" key="5">
    <source>
        <dbReference type="EMBL" id="AST91095.1"/>
    </source>
</evidence>
<protein>
    <submittedName>
        <fullName evidence="5">MarR family transcriptional regulator</fullName>
    </submittedName>
</protein>
<evidence type="ECO:0000313" key="6">
    <source>
        <dbReference type="Proteomes" id="UP000215224"/>
    </source>
</evidence>
<gene>
    <name evidence="5" type="ORF">BC6307_07285</name>
</gene>
<reference evidence="5 6" key="1">
    <citation type="submission" date="2016-12" db="EMBL/GenBank/DDBJ databases">
        <title>The whole genome sequencing and assembly of Bacillus cohnii DSM 6307T strain.</title>
        <authorList>
            <person name="Lee Y.-J."/>
            <person name="Yi H."/>
            <person name="Bahn Y.-S."/>
            <person name="Kim J.F."/>
            <person name="Lee D.-W."/>
        </authorList>
    </citation>
    <scope>NUCLEOTIDE SEQUENCE [LARGE SCALE GENOMIC DNA]</scope>
    <source>
        <strain evidence="5 6">DSM 6307</strain>
    </source>
</reference>
<dbReference type="PANTHER" id="PTHR42756">
    <property type="entry name" value="TRANSCRIPTIONAL REGULATOR, MARR"/>
    <property type="match status" value="1"/>
</dbReference>
<feature type="domain" description="HTH marR-type" evidence="4">
    <location>
        <begin position="2"/>
        <end position="141"/>
    </location>
</feature>
<dbReference type="RefSeq" id="WP_066411163.1">
    <property type="nucleotide sequence ID" value="NZ_CP018866.1"/>
</dbReference>
<dbReference type="InterPro" id="IPR036390">
    <property type="entry name" value="WH_DNA-bd_sf"/>
</dbReference>
<dbReference type="SUPFAM" id="SSF46785">
    <property type="entry name" value="Winged helix' DNA-binding domain"/>
    <property type="match status" value="1"/>
</dbReference>
<evidence type="ECO:0000256" key="1">
    <source>
        <dbReference type="ARBA" id="ARBA00023015"/>
    </source>
</evidence>
<dbReference type="STRING" id="1314751.GCA_001591425_00317"/>
<keyword evidence="1" id="KW-0805">Transcription regulation</keyword>
<dbReference type="Gene3D" id="1.10.10.10">
    <property type="entry name" value="Winged helix-like DNA-binding domain superfamily/Winged helix DNA-binding domain"/>
    <property type="match status" value="1"/>
</dbReference>
<dbReference type="InterPro" id="IPR036388">
    <property type="entry name" value="WH-like_DNA-bd_sf"/>
</dbReference>
<dbReference type="EMBL" id="CP018866">
    <property type="protein sequence ID" value="AST91095.1"/>
    <property type="molecule type" value="Genomic_DNA"/>
</dbReference>
<proteinExistence type="predicted"/>